<keyword evidence="2" id="KW-1185">Reference proteome</keyword>
<reference evidence="1 2" key="1">
    <citation type="submission" date="2019-11" db="EMBL/GenBank/DDBJ databases">
        <title>Acidiferrimicrobium australis gen. nov., sp. nov., an acidophilic and obligately heterotrophic, member of the Actinobacteria that catalyses dissimilatory oxido- reduction of iron isolated from metal-rich acidic water in Chile.</title>
        <authorList>
            <person name="Gonzalez D."/>
            <person name="Huber K."/>
            <person name="Hedrich S."/>
            <person name="Rojas-Villalobos C."/>
            <person name="Quatrini R."/>
            <person name="Dinamarca M.A."/>
            <person name="Schwarz A."/>
            <person name="Canales C."/>
            <person name="Nancucheo I."/>
        </authorList>
    </citation>
    <scope>NUCLEOTIDE SEQUENCE [LARGE SCALE GENOMIC DNA]</scope>
    <source>
        <strain evidence="1 2">USS-CCA1</strain>
    </source>
</reference>
<accession>A0ABW9R1L0</accession>
<gene>
    <name evidence="1" type="ORF">GHK86_17880</name>
</gene>
<feature type="non-terminal residue" evidence="1">
    <location>
        <position position="1"/>
    </location>
</feature>
<dbReference type="Pfam" id="PF04311">
    <property type="entry name" value="DUF459"/>
    <property type="match status" value="1"/>
</dbReference>
<comment type="caution">
    <text evidence="1">The sequence shown here is derived from an EMBL/GenBank/DDBJ whole genome shotgun (WGS) entry which is preliminary data.</text>
</comment>
<name>A0ABW9R1L0_9ACTN</name>
<sequence length="251" mass="26633">ATAPAPDPHPRGWSGARCALSLASRPAPAPVGRCTVLEIGDSLGNDLGWGLQRHLSPASGFHLIQADVSSTGLVDRSFYDWPAHLATDLHRYHPQLVLASLGGNDEQGMVIDGSVQAFGSPAWQRAYLAKVTALVREATDGGAYVLWVGLPVMQQPGFSAGIATLDTLDARAVAADRYATYLSTWELFSRPGVGFAADAEVNGASAQIREPDGVHYAYAGEDVVATYVIRHLAASFHVRLAPQHPAVLTGW</sequence>
<organism evidence="1 2">
    <name type="scientific">Acidiferrimicrobium australe</name>
    <dbReference type="NCBI Taxonomy" id="2664430"/>
    <lineage>
        <taxon>Bacteria</taxon>
        <taxon>Bacillati</taxon>
        <taxon>Actinomycetota</taxon>
        <taxon>Acidimicrobiia</taxon>
        <taxon>Acidimicrobiales</taxon>
        <taxon>Acidimicrobiaceae</taxon>
        <taxon>Acidiferrimicrobium</taxon>
    </lineage>
</organism>
<dbReference type="Proteomes" id="UP000437736">
    <property type="component" value="Unassembled WGS sequence"/>
</dbReference>
<protein>
    <submittedName>
        <fullName evidence="1">DUF459 domain-containing protein</fullName>
    </submittedName>
</protein>
<dbReference type="InterPro" id="IPR036514">
    <property type="entry name" value="SGNH_hydro_sf"/>
</dbReference>
<proteinExistence type="predicted"/>
<evidence type="ECO:0000313" key="2">
    <source>
        <dbReference type="Proteomes" id="UP000437736"/>
    </source>
</evidence>
<dbReference type="EMBL" id="WJHE01001082">
    <property type="protein sequence ID" value="MST34583.1"/>
    <property type="molecule type" value="Genomic_DNA"/>
</dbReference>
<dbReference type="InterPro" id="IPR007407">
    <property type="entry name" value="DUF459"/>
</dbReference>
<dbReference type="SUPFAM" id="SSF52266">
    <property type="entry name" value="SGNH hydrolase"/>
    <property type="match status" value="1"/>
</dbReference>
<evidence type="ECO:0000313" key="1">
    <source>
        <dbReference type="EMBL" id="MST34583.1"/>
    </source>
</evidence>
<dbReference type="Gene3D" id="3.40.50.1110">
    <property type="entry name" value="SGNH hydrolase"/>
    <property type="match status" value="1"/>
</dbReference>